<dbReference type="AlphaFoldDB" id="A0A0V1JJJ2"/>
<sequence length="70" mass="8074">MFGCLFAIRRSQIHLPYPLNFISVSVEDFEFKYFYPVHCGATLVRAALIRRCCTASSLTSVKHLLQMLYV</sequence>
<evidence type="ECO:0000313" key="1">
    <source>
        <dbReference type="EMBL" id="KRZ34741.1"/>
    </source>
</evidence>
<name>A0A0V1JJJ2_TRIPS</name>
<evidence type="ECO:0000313" key="2">
    <source>
        <dbReference type="Proteomes" id="UP000054805"/>
    </source>
</evidence>
<comment type="caution">
    <text evidence="1">The sequence shown here is derived from an EMBL/GenBank/DDBJ whole genome shotgun (WGS) entry which is preliminary data.</text>
</comment>
<dbReference type="Proteomes" id="UP000054805">
    <property type="component" value="Unassembled WGS sequence"/>
</dbReference>
<protein>
    <submittedName>
        <fullName evidence="1">Uncharacterized protein</fullName>
    </submittedName>
</protein>
<keyword evidence="2" id="KW-1185">Reference proteome</keyword>
<proteinExistence type="predicted"/>
<dbReference type="EMBL" id="JYDS01000002">
    <property type="protein sequence ID" value="KRZ34741.1"/>
    <property type="molecule type" value="Genomic_DNA"/>
</dbReference>
<organism evidence="1 2">
    <name type="scientific">Trichinella pseudospiralis</name>
    <name type="common">Parasitic roundworm</name>
    <dbReference type="NCBI Taxonomy" id="6337"/>
    <lineage>
        <taxon>Eukaryota</taxon>
        <taxon>Metazoa</taxon>
        <taxon>Ecdysozoa</taxon>
        <taxon>Nematoda</taxon>
        <taxon>Enoplea</taxon>
        <taxon>Dorylaimia</taxon>
        <taxon>Trichinellida</taxon>
        <taxon>Trichinellidae</taxon>
        <taxon>Trichinella</taxon>
    </lineage>
</organism>
<reference evidence="1 2" key="1">
    <citation type="submission" date="2015-01" db="EMBL/GenBank/DDBJ databases">
        <title>Evolution of Trichinella species and genotypes.</title>
        <authorList>
            <person name="Korhonen P.K."/>
            <person name="Edoardo P."/>
            <person name="Giuseppe L.R."/>
            <person name="Gasser R.B."/>
        </authorList>
    </citation>
    <scope>NUCLEOTIDE SEQUENCE [LARGE SCALE GENOMIC DNA]</scope>
    <source>
        <strain evidence="1">ISS588</strain>
    </source>
</reference>
<accession>A0A0V1JJJ2</accession>
<gene>
    <name evidence="1" type="ORF">T4B_2145</name>
</gene>